<dbReference type="PROSITE" id="PS51318">
    <property type="entry name" value="TAT"/>
    <property type="match status" value="1"/>
</dbReference>
<dbReference type="InterPro" id="IPR018044">
    <property type="entry name" value="Peptidase_S11"/>
</dbReference>
<keyword evidence="4" id="KW-0133">Cell shape</keyword>
<evidence type="ECO:0000256" key="5">
    <source>
        <dbReference type="ARBA" id="ARBA00022984"/>
    </source>
</evidence>
<dbReference type="PRINTS" id="PR00725">
    <property type="entry name" value="DADACBPTASE1"/>
</dbReference>
<dbReference type="Pfam" id="PF05036">
    <property type="entry name" value="SPOR"/>
    <property type="match status" value="1"/>
</dbReference>
<evidence type="ECO:0000256" key="1">
    <source>
        <dbReference type="ARBA" id="ARBA00007164"/>
    </source>
</evidence>
<keyword evidence="6" id="KW-0961">Cell wall biogenesis/degradation</keyword>
<dbReference type="GO" id="GO:0008360">
    <property type="term" value="P:regulation of cell shape"/>
    <property type="evidence" value="ECO:0007669"/>
    <property type="project" value="UniProtKB-KW"/>
</dbReference>
<dbReference type="PROSITE" id="PS51724">
    <property type="entry name" value="SPOR"/>
    <property type="match status" value="1"/>
</dbReference>
<evidence type="ECO:0000256" key="4">
    <source>
        <dbReference type="ARBA" id="ARBA00022960"/>
    </source>
</evidence>
<reference evidence="13" key="1">
    <citation type="submission" date="2018-05" db="EMBL/GenBank/DDBJ databases">
        <authorList>
            <person name="Li X."/>
        </authorList>
    </citation>
    <scope>NUCLEOTIDE SEQUENCE [LARGE SCALE GENOMIC DNA]</scope>
    <source>
        <strain evidence="13">LX32</strain>
    </source>
</reference>
<evidence type="ECO:0000256" key="8">
    <source>
        <dbReference type="PIRSR" id="PIRSR618044-2"/>
    </source>
</evidence>
<dbReference type="AlphaFoldDB" id="A0A328AQ23"/>
<dbReference type="SUPFAM" id="SSF56601">
    <property type="entry name" value="beta-lactamase/transpeptidase-like"/>
    <property type="match status" value="1"/>
</dbReference>
<dbReference type="GO" id="GO:0009002">
    <property type="term" value="F:serine-type D-Ala-D-Ala carboxypeptidase activity"/>
    <property type="evidence" value="ECO:0007669"/>
    <property type="project" value="InterPro"/>
</dbReference>
<evidence type="ECO:0000259" key="11">
    <source>
        <dbReference type="PROSITE" id="PS51724"/>
    </source>
</evidence>
<keyword evidence="13" id="KW-1185">Reference proteome</keyword>
<feature type="domain" description="SPOR" evidence="11">
    <location>
        <begin position="344"/>
        <end position="424"/>
    </location>
</feature>
<dbReference type="GO" id="GO:0042834">
    <property type="term" value="F:peptidoglycan binding"/>
    <property type="evidence" value="ECO:0007669"/>
    <property type="project" value="InterPro"/>
</dbReference>
<feature type="signal peptide" evidence="10">
    <location>
        <begin position="1"/>
        <end position="29"/>
    </location>
</feature>
<dbReference type="Proteomes" id="UP000249254">
    <property type="component" value="Unassembled WGS sequence"/>
</dbReference>
<keyword evidence="2 10" id="KW-0732">Signal</keyword>
<name>A0A328AQ23_9CAUL</name>
<dbReference type="Gene3D" id="3.30.70.1070">
    <property type="entry name" value="Sporulation related repeat"/>
    <property type="match status" value="1"/>
</dbReference>
<dbReference type="Pfam" id="PF00768">
    <property type="entry name" value="Peptidase_S11"/>
    <property type="match status" value="1"/>
</dbReference>
<evidence type="ECO:0000256" key="6">
    <source>
        <dbReference type="ARBA" id="ARBA00023316"/>
    </source>
</evidence>
<evidence type="ECO:0000256" key="2">
    <source>
        <dbReference type="ARBA" id="ARBA00022729"/>
    </source>
</evidence>
<dbReference type="GO" id="GO:0071555">
    <property type="term" value="P:cell wall organization"/>
    <property type="evidence" value="ECO:0007669"/>
    <property type="project" value="UniProtKB-KW"/>
</dbReference>
<feature type="chain" id="PRO_5016386991" evidence="10">
    <location>
        <begin position="30"/>
        <end position="424"/>
    </location>
</feature>
<dbReference type="PANTHER" id="PTHR21581">
    <property type="entry name" value="D-ALANYL-D-ALANINE CARBOXYPEPTIDASE"/>
    <property type="match status" value="1"/>
</dbReference>
<feature type="active site" description="Proton acceptor" evidence="7">
    <location>
        <position position="74"/>
    </location>
</feature>
<protein>
    <submittedName>
        <fullName evidence="12">Peptidase M15</fullName>
    </submittedName>
</protein>
<evidence type="ECO:0000313" key="12">
    <source>
        <dbReference type="EMBL" id="RAK55584.1"/>
    </source>
</evidence>
<dbReference type="InterPro" id="IPR007730">
    <property type="entry name" value="SPOR-like_dom"/>
</dbReference>
<proteinExistence type="inferred from homology"/>
<evidence type="ECO:0000256" key="3">
    <source>
        <dbReference type="ARBA" id="ARBA00022801"/>
    </source>
</evidence>
<evidence type="ECO:0000256" key="10">
    <source>
        <dbReference type="SAM" id="SignalP"/>
    </source>
</evidence>
<keyword evidence="3" id="KW-0378">Hydrolase</keyword>
<evidence type="ECO:0000256" key="7">
    <source>
        <dbReference type="PIRSR" id="PIRSR618044-1"/>
    </source>
</evidence>
<evidence type="ECO:0000256" key="9">
    <source>
        <dbReference type="RuleBase" id="RU004016"/>
    </source>
</evidence>
<gene>
    <name evidence="12" type="ORF">DJ017_14230</name>
</gene>
<dbReference type="Gene3D" id="3.40.710.10">
    <property type="entry name" value="DD-peptidase/beta-lactamase superfamily"/>
    <property type="match status" value="1"/>
</dbReference>
<evidence type="ECO:0000313" key="13">
    <source>
        <dbReference type="Proteomes" id="UP000249254"/>
    </source>
</evidence>
<feature type="binding site" evidence="8">
    <location>
        <position position="233"/>
    </location>
    <ligand>
        <name>substrate</name>
    </ligand>
</feature>
<dbReference type="InterPro" id="IPR036680">
    <property type="entry name" value="SPOR-like_sf"/>
</dbReference>
<dbReference type="EMBL" id="QFYQ01000001">
    <property type="protein sequence ID" value="RAK55584.1"/>
    <property type="molecule type" value="Genomic_DNA"/>
</dbReference>
<dbReference type="GO" id="GO:0009252">
    <property type="term" value="P:peptidoglycan biosynthetic process"/>
    <property type="evidence" value="ECO:0007669"/>
    <property type="project" value="UniProtKB-KW"/>
</dbReference>
<dbReference type="GO" id="GO:0006508">
    <property type="term" value="P:proteolysis"/>
    <property type="evidence" value="ECO:0007669"/>
    <property type="project" value="InterPro"/>
</dbReference>
<accession>A0A328AQ23</accession>
<feature type="active site" evidence="7">
    <location>
        <position position="131"/>
    </location>
</feature>
<dbReference type="InterPro" id="IPR012338">
    <property type="entry name" value="Beta-lactam/transpept-like"/>
</dbReference>
<dbReference type="OrthoDB" id="9795979at2"/>
<comment type="similarity">
    <text evidence="1 9">Belongs to the peptidase S11 family.</text>
</comment>
<feature type="active site" description="Acyl-ester intermediate" evidence="7">
    <location>
        <position position="71"/>
    </location>
</feature>
<organism evidence="12 13">
    <name type="scientific">Phenylobacterium soli</name>
    <dbReference type="NCBI Taxonomy" id="2170551"/>
    <lineage>
        <taxon>Bacteria</taxon>
        <taxon>Pseudomonadati</taxon>
        <taxon>Pseudomonadota</taxon>
        <taxon>Alphaproteobacteria</taxon>
        <taxon>Caulobacterales</taxon>
        <taxon>Caulobacteraceae</taxon>
        <taxon>Phenylobacterium</taxon>
    </lineage>
</organism>
<sequence length="424" mass="46066">MLKHARRLFVSLGLAAATLMAATPPAAQAQIPYFRNLLAATSGRYAAIVVDAKTGEVLYDRHADAPRYPASITKVMTLYLTFEALSTGKLHLDDRVVFSPHASAQAPTKLGVRPGDSVSVSEAIQAMTTLSANDAAVAMAEKIGGTESRFTALMNLRAQELGMQNTHFANANGLPDSRNLSTARDIAILSRAAMRDYPQYYHYFSQRSFTFRGRYVQNHNHMLEGVQGVDGLKTGFTNASGFNIAISGVRDGRRLIVVVLGGPTRVQRDQNAEDLLLTGFDVMRRRAMGEKLTIAQNLFEPEPTGPVVRPPVEQGDGDQDALKIELTSAPPPRAKVRGQPAKPAAKAERWGVQVGEFRSRADAKEQIALVQRKFGRHFDSADGAAEKAGRRYRAVFTGFSQGEAKDACRALKAKRLACAVVEPS</sequence>
<dbReference type="PANTHER" id="PTHR21581:SF6">
    <property type="entry name" value="TRAFFICKING PROTEIN PARTICLE COMPLEX SUBUNIT 12"/>
    <property type="match status" value="1"/>
</dbReference>
<keyword evidence="5" id="KW-0573">Peptidoglycan synthesis</keyword>
<dbReference type="InterPro" id="IPR006311">
    <property type="entry name" value="TAT_signal"/>
</dbReference>
<dbReference type="InterPro" id="IPR001967">
    <property type="entry name" value="Peptidase_S11_N"/>
</dbReference>
<comment type="caution">
    <text evidence="12">The sequence shown here is derived from an EMBL/GenBank/DDBJ whole genome shotgun (WGS) entry which is preliminary data.</text>
</comment>